<dbReference type="AlphaFoldDB" id="A0A6P6YIP0"/>
<evidence type="ECO:0000313" key="2">
    <source>
        <dbReference type="Proteomes" id="UP000515146"/>
    </source>
</evidence>
<organism evidence="2 3">
    <name type="scientific">Dermatophagoides pteronyssinus</name>
    <name type="common">European house dust mite</name>
    <dbReference type="NCBI Taxonomy" id="6956"/>
    <lineage>
        <taxon>Eukaryota</taxon>
        <taxon>Metazoa</taxon>
        <taxon>Ecdysozoa</taxon>
        <taxon>Arthropoda</taxon>
        <taxon>Chelicerata</taxon>
        <taxon>Arachnida</taxon>
        <taxon>Acari</taxon>
        <taxon>Acariformes</taxon>
        <taxon>Sarcoptiformes</taxon>
        <taxon>Astigmata</taxon>
        <taxon>Psoroptidia</taxon>
        <taxon>Analgoidea</taxon>
        <taxon>Pyroglyphidae</taxon>
        <taxon>Dermatophagoidinae</taxon>
        <taxon>Dermatophagoides</taxon>
    </lineage>
</organism>
<dbReference type="InParanoid" id="A0A6P6YIP0"/>
<name>A0A6P6YIP0_DERPT</name>
<dbReference type="OrthoDB" id="6504156at2759"/>
<proteinExistence type="predicted"/>
<sequence>MMIIMIKIPLLLMMMLSLSSVIAECDIKKVDKCMLEMAIIGDTELRFPTNQTAMNDRCKQMRRLEYCVKDYSKKCLTKRAGQTTSVLMYGMTKTNKAFCSKKRQQSYLRIGRCVNSDPQIFSTIMNRLTKSFHAIKSYPKESMRIPLVCCNYHRFKESIMKHVEKICPNEYDDVETLLDGYVNDVVNLICGDYTADSDKCDSIIADTPEWKQSLIYKSFVIPLAQVVDSI</sequence>
<dbReference type="Proteomes" id="UP000515146">
    <property type="component" value="Unplaced"/>
</dbReference>
<gene>
    <name evidence="3" type="primary">LOC113798717</name>
</gene>
<dbReference type="GeneID" id="113798717"/>
<feature type="signal peptide" evidence="1">
    <location>
        <begin position="1"/>
        <end position="23"/>
    </location>
</feature>
<dbReference type="PANTHER" id="PTHR33964:SF1">
    <property type="entry name" value="RE45066P"/>
    <property type="match status" value="1"/>
</dbReference>
<keyword evidence="1" id="KW-0732">Signal</keyword>
<protein>
    <submittedName>
        <fullName evidence="3">Uncharacterized protein LOC113798717</fullName>
    </submittedName>
</protein>
<accession>A0A6P6YIP0</accession>
<evidence type="ECO:0000313" key="3">
    <source>
        <dbReference type="RefSeq" id="XP_027205092.1"/>
    </source>
</evidence>
<keyword evidence="2" id="KW-1185">Reference proteome</keyword>
<feature type="chain" id="PRO_5028260460" evidence="1">
    <location>
        <begin position="24"/>
        <end position="230"/>
    </location>
</feature>
<dbReference type="OMA" id="KESMRIP"/>
<evidence type="ECO:0000256" key="1">
    <source>
        <dbReference type="SAM" id="SignalP"/>
    </source>
</evidence>
<dbReference type="PANTHER" id="PTHR33964">
    <property type="entry name" value="RE45066P-RELATED"/>
    <property type="match status" value="1"/>
</dbReference>
<reference evidence="3" key="1">
    <citation type="submission" date="2025-08" db="UniProtKB">
        <authorList>
            <consortium name="RefSeq"/>
        </authorList>
    </citation>
    <scope>IDENTIFICATION</scope>
    <source>
        <strain evidence="3">Airmid</strain>
    </source>
</reference>
<dbReference type="RefSeq" id="XP_027205092.1">
    <property type="nucleotide sequence ID" value="XM_027349291.1"/>
</dbReference>
<dbReference type="KEGG" id="dpte:113798717"/>